<sequence>MSRYNDFFGDDDAPAWLTASREEDDQGVAPLAVVTLTSVILEPICEGMYTADRYAASQIFTAKNRG</sequence>
<keyword evidence="2" id="KW-1185">Reference proteome</keyword>
<dbReference type="AlphaFoldDB" id="A0ABD1Y1V0"/>
<gene>
    <name evidence="1" type="ORF">R1flu_000934</name>
</gene>
<name>A0ABD1Y1V0_9MARC</name>
<dbReference type="Proteomes" id="UP001605036">
    <property type="component" value="Unassembled WGS sequence"/>
</dbReference>
<protein>
    <submittedName>
        <fullName evidence="1">Uncharacterized protein</fullName>
    </submittedName>
</protein>
<reference evidence="1 2" key="1">
    <citation type="submission" date="2024-09" db="EMBL/GenBank/DDBJ databases">
        <title>Chromosome-scale assembly of Riccia fluitans.</title>
        <authorList>
            <person name="Paukszto L."/>
            <person name="Sawicki J."/>
            <person name="Karawczyk K."/>
            <person name="Piernik-Szablinska J."/>
            <person name="Szczecinska M."/>
            <person name="Mazdziarz M."/>
        </authorList>
    </citation>
    <scope>NUCLEOTIDE SEQUENCE [LARGE SCALE GENOMIC DNA]</scope>
    <source>
        <strain evidence="1">Rf_01</strain>
        <tissue evidence="1">Aerial parts of the thallus</tissue>
    </source>
</reference>
<proteinExistence type="predicted"/>
<accession>A0ABD1Y1V0</accession>
<evidence type="ECO:0000313" key="1">
    <source>
        <dbReference type="EMBL" id="KAL2620729.1"/>
    </source>
</evidence>
<comment type="caution">
    <text evidence="1">The sequence shown here is derived from an EMBL/GenBank/DDBJ whole genome shotgun (WGS) entry which is preliminary data.</text>
</comment>
<evidence type="ECO:0000313" key="2">
    <source>
        <dbReference type="Proteomes" id="UP001605036"/>
    </source>
</evidence>
<dbReference type="EMBL" id="JBHFFA010000006">
    <property type="protein sequence ID" value="KAL2620729.1"/>
    <property type="molecule type" value="Genomic_DNA"/>
</dbReference>
<organism evidence="1 2">
    <name type="scientific">Riccia fluitans</name>
    <dbReference type="NCBI Taxonomy" id="41844"/>
    <lineage>
        <taxon>Eukaryota</taxon>
        <taxon>Viridiplantae</taxon>
        <taxon>Streptophyta</taxon>
        <taxon>Embryophyta</taxon>
        <taxon>Marchantiophyta</taxon>
        <taxon>Marchantiopsida</taxon>
        <taxon>Marchantiidae</taxon>
        <taxon>Marchantiales</taxon>
        <taxon>Ricciaceae</taxon>
        <taxon>Riccia</taxon>
    </lineage>
</organism>